<comment type="subunit">
    <text evidence="6">Part of the FGAM synthase complex composed of 1 PurL, 1 PurQ and 2 PurS subunits.</text>
</comment>
<keyword evidence="4 6" id="KW-0658">Purine biosynthesis</keyword>
<dbReference type="Proteomes" id="UP000316747">
    <property type="component" value="Unassembled WGS sequence"/>
</dbReference>
<proteinExistence type="inferred from homology"/>
<dbReference type="PANTHER" id="PTHR34696">
    <property type="entry name" value="PHOSPHORIBOSYLFORMYLGLYCINAMIDINE SYNTHASE SUBUNIT PURS"/>
    <property type="match status" value="1"/>
</dbReference>
<dbReference type="Gene3D" id="3.30.1280.10">
    <property type="entry name" value="Phosphoribosylformylglycinamidine synthase subunit PurS"/>
    <property type="match status" value="1"/>
</dbReference>
<evidence type="ECO:0000256" key="5">
    <source>
        <dbReference type="ARBA" id="ARBA00022840"/>
    </source>
</evidence>
<dbReference type="GO" id="GO:0005737">
    <property type="term" value="C:cytoplasm"/>
    <property type="evidence" value="ECO:0007669"/>
    <property type="project" value="UniProtKB-SubCell"/>
</dbReference>
<dbReference type="GO" id="GO:0006189">
    <property type="term" value="P:'de novo' IMP biosynthetic process"/>
    <property type="evidence" value="ECO:0007669"/>
    <property type="project" value="UniProtKB-UniRule"/>
</dbReference>
<evidence type="ECO:0000256" key="7">
    <source>
        <dbReference type="SAM" id="MobiDB-lite"/>
    </source>
</evidence>
<dbReference type="SUPFAM" id="SSF82697">
    <property type="entry name" value="PurS-like"/>
    <property type="match status" value="1"/>
</dbReference>
<dbReference type="Pfam" id="PF02700">
    <property type="entry name" value="PurS"/>
    <property type="match status" value="1"/>
</dbReference>
<keyword evidence="3 6" id="KW-0547">Nucleotide-binding</keyword>
<dbReference type="GO" id="GO:0005524">
    <property type="term" value="F:ATP binding"/>
    <property type="evidence" value="ECO:0007669"/>
    <property type="project" value="UniProtKB-UniRule"/>
</dbReference>
<dbReference type="GO" id="GO:0004642">
    <property type="term" value="F:phosphoribosylformylglycinamidine synthase activity"/>
    <property type="evidence" value="ECO:0007669"/>
    <property type="project" value="UniProtKB-UniRule"/>
</dbReference>
<accession>A0A543HTN8</accession>
<dbReference type="EC" id="6.3.5.3" evidence="6"/>
<dbReference type="NCBIfam" id="TIGR00302">
    <property type="entry name" value="phosphoribosylformylglycinamidine synthase subunit PurS"/>
    <property type="match status" value="1"/>
</dbReference>
<evidence type="ECO:0000313" key="8">
    <source>
        <dbReference type="EMBL" id="TQM61652.1"/>
    </source>
</evidence>
<dbReference type="InterPro" id="IPR036604">
    <property type="entry name" value="PurS-like_sf"/>
</dbReference>
<dbReference type="NCBIfam" id="NF004630">
    <property type="entry name" value="PRK05974.1"/>
    <property type="match status" value="1"/>
</dbReference>
<protein>
    <recommendedName>
        <fullName evidence="6">Phosphoribosylformylglycinamidine synthase subunit PurS</fullName>
        <shortName evidence="6">FGAM synthase</shortName>
        <ecNumber evidence="6">6.3.5.3</ecNumber>
    </recommendedName>
    <alternativeName>
        <fullName evidence="6">Formylglycinamide ribonucleotide amidotransferase subunit III</fullName>
        <shortName evidence="6">FGAR amidotransferase III</shortName>
        <shortName evidence="6">FGAR-AT III</shortName>
    </alternativeName>
    <alternativeName>
        <fullName evidence="6">Phosphoribosylformylglycinamidine synthase subunit III</fullName>
    </alternativeName>
</protein>
<evidence type="ECO:0000256" key="6">
    <source>
        <dbReference type="HAMAP-Rule" id="MF_01926"/>
    </source>
</evidence>
<evidence type="ECO:0000256" key="2">
    <source>
        <dbReference type="ARBA" id="ARBA00022598"/>
    </source>
</evidence>
<keyword evidence="9" id="KW-1185">Reference proteome</keyword>
<dbReference type="InterPro" id="IPR003850">
    <property type="entry name" value="PurS"/>
</dbReference>
<feature type="compositionally biased region" description="Low complexity" evidence="7">
    <location>
        <begin position="106"/>
        <end position="118"/>
    </location>
</feature>
<evidence type="ECO:0000256" key="3">
    <source>
        <dbReference type="ARBA" id="ARBA00022741"/>
    </source>
</evidence>
<evidence type="ECO:0000313" key="9">
    <source>
        <dbReference type="Proteomes" id="UP000316747"/>
    </source>
</evidence>
<dbReference type="UniPathway" id="UPA00074">
    <property type="reaction ID" value="UER00128"/>
</dbReference>
<name>A0A543HTN8_9MICO</name>
<comment type="catalytic activity">
    <reaction evidence="6">
        <text>N(2)-formyl-N(1)-(5-phospho-beta-D-ribosyl)glycinamide + L-glutamine + ATP + H2O = 2-formamido-N(1)-(5-O-phospho-beta-D-ribosyl)acetamidine + L-glutamate + ADP + phosphate + H(+)</text>
        <dbReference type="Rhea" id="RHEA:17129"/>
        <dbReference type="ChEBI" id="CHEBI:15377"/>
        <dbReference type="ChEBI" id="CHEBI:15378"/>
        <dbReference type="ChEBI" id="CHEBI:29985"/>
        <dbReference type="ChEBI" id="CHEBI:30616"/>
        <dbReference type="ChEBI" id="CHEBI:43474"/>
        <dbReference type="ChEBI" id="CHEBI:58359"/>
        <dbReference type="ChEBI" id="CHEBI:147286"/>
        <dbReference type="ChEBI" id="CHEBI:147287"/>
        <dbReference type="ChEBI" id="CHEBI:456216"/>
        <dbReference type="EC" id="6.3.5.3"/>
    </reaction>
</comment>
<keyword evidence="2 6" id="KW-0436">Ligase</keyword>
<gene>
    <name evidence="6" type="primary">purS</name>
    <name evidence="8" type="ORF">FBY41_1663</name>
</gene>
<reference evidence="8 9" key="1">
    <citation type="submission" date="2019-06" db="EMBL/GenBank/DDBJ databases">
        <title>Genome sequencing of plant associated microbes to promote plant fitness in Sorghum bicolor and Oryza sativa.</title>
        <authorList>
            <person name="Coleman-Derr D."/>
        </authorList>
    </citation>
    <scope>NUCLEOTIDE SEQUENCE [LARGE SCALE GENOMIC DNA]</scope>
    <source>
        <strain evidence="8 9">KV-663</strain>
    </source>
</reference>
<keyword evidence="5 6" id="KW-0067">ATP-binding</keyword>
<evidence type="ECO:0000256" key="1">
    <source>
        <dbReference type="ARBA" id="ARBA00022490"/>
    </source>
</evidence>
<evidence type="ECO:0000256" key="4">
    <source>
        <dbReference type="ARBA" id="ARBA00022755"/>
    </source>
</evidence>
<dbReference type="HAMAP" id="MF_01926">
    <property type="entry name" value="PurS"/>
    <property type="match status" value="1"/>
</dbReference>
<dbReference type="EMBL" id="VFPM01000002">
    <property type="protein sequence ID" value="TQM61652.1"/>
    <property type="molecule type" value="Genomic_DNA"/>
</dbReference>
<comment type="function">
    <text evidence="6">Part of the phosphoribosylformylglycinamidine synthase complex involved in the purines biosynthetic pathway. Catalyzes the ATP-dependent conversion of formylglycinamide ribonucleotide (FGAR) and glutamine to yield formylglycinamidine ribonucleotide (FGAM) and glutamate. The FGAM synthase complex is composed of three subunits. PurQ produces an ammonia molecule by converting glutamine to glutamate. PurL transfers the ammonia molecule to FGAR to form FGAM in an ATP-dependent manner. PurS interacts with PurQ and PurL and is thought to assist in the transfer of the ammonia molecule from PurQ to PurL.</text>
</comment>
<comment type="similarity">
    <text evidence="6">Belongs to the PurS family.</text>
</comment>
<comment type="caution">
    <text evidence="8">The sequence shown here is derived from an EMBL/GenBank/DDBJ whole genome shotgun (WGS) entry which is preliminary data.</text>
</comment>
<organism evidence="8 9">
    <name type="scientific">Humibacillus xanthopallidus</name>
    <dbReference type="NCBI Taxonomy" id="412689"/>
    <lineage>
        <taxon>Bacteria</taxon>
        <taxon>Bacillati</taxon>
        <taxon>Actinomycetota</taxon>
        <taxon>Actinomycetes</taxon>
        <taxon>Micrococcales</taxon>
        <taxon>Intrasporangiaceae</taxon>
        <taxon>Humibacillus</taxon>
    </lineage>
</organism>
<keyword evidence="1 6" id="KW-0963">Cytoplasm</keyword>
<sequence>MGSIVVDVMLKPEILDPQGQAVGGALPRLGFEGFTDVRQGKRFVLTVDGDVTDEHLTAAREAAEKLLSNPVIEDVVSVHVLDDSVDDSEPSPAEAKSGRKARARAEAQAAADGEPSAEAEGDRAASEDESQ</sequence>
<dbReference type="PANTHER" id="PTHR34696:SF1">
    <property type="entry name" value="PHOSPHORIBOSYLFORMYLGLYCINAMIDINE SYNTHASE SUBUNIT PURS"/>
    <property type="match status" value="1"/>
</dbReference>
<feature type="compositionally biased region" description="Basic and acidic residues" evidence="7">
    <location>
        <begin position="120"/>
        <end position="131"/>
    </location>
</feature>
<comment type="pathway">
    <text evidence="6">Purine metabolism; IMP biosynthesis via de novo pathway; 5-amino-1-(5-phospho-D-ribosyl)imidazole from N(2)-formyl-N(1)-(5-phospho-D-ribosyl)glycinamide: step 1/2.</text>
</comment>
<dbReference type="AlphaFoldDB" id="A0A543HTN8"/>
<comment type="subcellular location">
    <subcellularLocation>
        <location evidence="6">Cytoplasm</location>
    </subcellularLocation>
</comment>
<feature type="region of interest" description="Disordered" evidence="7">
    <location>
        <begin position="82"/>
        <end position="131"/>
    </location>
</feature>